<dbReference type="EMBL" id="CM023472">
    <property type="protein sequence ID" value="KAH7958589.1"/>
    <property type="molecule type" value="Genomic_DNA"/>
</dbReference>
<keyword evidence="2" id="KW-1185">Reference proteome</keyword>
<accession>A0ACB8D2U2</accession>
<evidence type="ECO:0000313" key="1">
    <source>
        <dbReference type="EMBL" id="KAH7958589.1"/>
    </source>
</evidence>
<proteinExistence type="predicted"/>
<comment type="caution">
    <text evidence="1">The sequence shown here is derived from an EMBL/GenBank/DDBJ whole genome shotgun (WGS) entry which is preliminary data.</text>
</comment>
<name>A0ACB8D2U2_DERSI</name>
<sequence>MKFDGRPSIWPPFWEQFNQLIHNNSGLTDVDKFTYLRSVLTGDAALAIAGLPQTASCYGDALDILKRHFATDDLIIQDHMQPVIDLQPVRSSNDLRGLGSLYDIVQSQTRALKTIGVPQDNYLSMLYPILLKSFPRDSVLDFNKTIGRQSSEERGGVGSTGEQVQRTQQQKASIKSLLLFIQTEIESRERTVLHVSVQEDALKCKNALARHPQRDLYP</sequence>
<protein>
    <submittedName>
        <fullName evidence="1">Uncharacterized protein</fullName>
    </submittedName>
</protein>
<reference evidence="1" key="1">
    <citation type="submission" date="2020-05" db="EMBL/GenBank/DDBJ databases">
        <title>Large-scale comparative analyses of tick genomes elucidate their genetic diversity and vector capacities.</title>
        <authorList>
            <person name="Jia N."/>
            <person name="Wang J."/>
            <person name="Shi W."/>
            <person name="Du L."/>
            <person name="Sun Y."/>
            <person name="Zhan W."/>
            <person name="Jiang J."/>
            <person name="Wang Q."/>
            <person name="Zhang B."/>
            <person name="Ji P."/>
            <person name="Sakyi L.B."/>
            <person name="Cui X."/>
            <person name="Yuan T."/>
            <person name="Jiang B."/>
            <person name="Yang W."/>
            <person name="Lam T.T.-Y."/>
            <person name="Chang Q."/>
            <person name="Ding S."/>
            <person name="Wang X."/>
            <person name="Zhu J."/>
            <person name="Ruan X."/>
            <person name="Zhao L."/>
            <person name="Wei J."/>
            <person name="Que T."/>
            <person name="Du C."/>
            <person name="Cheng J."/>
            <person name="Dai P."/>
            <person name="Han X."/>
            <person name="Huang E."/>
            <person name="Gao Y."/>
            <person name="Liu J."/>
            <person name="Shao H."/>
            <person name="Ye R."/>
            <person name="Li L."/>
            <person name="Wei W."/>
            <person name="Wang X."/>
            <person name="Wang C."/>
            <person name="Yang T."/>
            <person name="Huo Q."/>
            <person name="Li W."/>
            <person name="Guo W."/>
            <person name="Chen H."/>
            <person name="Zhou L."/>
            <person name="Ni X."/>
            <person name="Tian J."/>
            <person name="Zhou Y."/>
            <person name="Sheng Y."/>
            <person name="Liu T."/>
            <person name="Pan Y."/>
            <person name="Xia L."/>
            <person name="Li J."/>
            <person name="Zhao F."/>
            <person name="Cao W."/>
        </authorList>
    </citation>
    <scope>NUCLEOTIDE SEQUENCE</scope>
    <source>
        <strain evidence="1">Dsil-2018</strain>
    </source>
</reference>
<organism evidence="1 2">
    <name type="scientific">Dermacentor silvarum</name>
    <name type="common">Tick</name>
    <dbReference type="NCBI Taxonomy" id="543639"/>
    <lineage>
        <taxon>Eukaryota</taxon>
        <taxon>Metazoa</taxon>
        <taxon>Ecdysozoa</taxon>
        <taxon>Arthropoda</taxon>
        <taxon>Chelicerata</taxon>
        <taxon>Arachnida</taxon>
        <taxon>Acari</taxon>
        <taxon>Parasitiformes</taxon>
        <taxon>Ixodida</taxon>
        <taxon>Ixodoidea</taxon>
        <taxon>Ixodidae</taxon>
        <taxon>Rhipicephalinae</taxon>
        <taxon>Dermacentor</taxon>
    </lineage>
</organism>
<evidence type="ECO:0000313" key="2">
    <source>
        <dbReference type="Proteomes" id="UP000821865"/>
    </source>
</evidence>
<dbReference type="Proteomes" id="UP000821865">
    <property type="component" value="Chromosome 3"/>
</dbReference>
<gene>
    <name evidence="1" type="ORF">HPB49_003075</name>
</gene>